<protein>
    <submittedName>
        <fullName evidence="3 4">Uncharacterized protein</fullName>
    </submittedName>
</protein>
<feature type="signal peptide" evidence="1">
    <location>
        <begin position="1"/>
        <end position="25"/>
    </location>
</feature>
<reference evidence="3 4" key="2">
    <citation type="submission" date="2023-11" db="UniProtKB">
        <authorList>
            <consortium name="WormBaseParasite"/>
        </authorList>
    </citation>
    <scope>IDENTIFICATION</scope>
</reference>
<evidence type="ECO:0000313" key="3">
    <source>
        <dbReference type="WBParaSite" id="TREG1_121470.1"/>
    </source>
</evidence>
<sequence>MQALNLVFVATIVLIVLCLTHDTLAGAGTKQPEQNENCDLFGTVRDSALQFGQTICGPSENRRVLELYDKYSQIKELCPYFEEALRELQDKFFTDCCRGKNCGKYEI</sequence>
<evidence type="ECO:0000313" key="4">
    <source>
        <dbReference type="WBParaSite" id="TREG1_121470.2"/>
    </source>
</evidence>
<evidence type="ECO:0000256" key="1">
    <source>
        <dbReference type="SAM" id="SignalP"/>
    </source>
</evidence>
<dbReference type="WBParaSite" id="TREG1_121470.1">
    <property type="protein sequence ID" value="TREG1_121470.1"/>
    <property type="gene ID" value="TREG1_121470"/>
</dbReference>
<proteinExistence type="predicted"/>
<dbReference type="Proteomes" id="UP000050795">
    <property type="component" value="Unassembled WGS sequence"/>
</dbReference>
<keyword evidence="2" id="KW-1185">Reference proteome</keyword>
<accession>A0AA85IUU5</accession>
<name>A0AA85IUU5_TRIRE</name>
<keyword evidence="1" id="KW-0732">Signal</keyword>
<dbReference type="AlphaFoldDB" id="A0AA85IUU5"/>
<evidence type="ECO:0000313" key="2">
    <source>
        <dbReference type="Proteomes" id="UP000050795"/>
    </source>
</evidence>
<reference evidence="2" key="1">
    <citation type="submission" date="2022-06" db="EMBL/GenBank/DDBJ databases">
        <authorList>
            <person name="Berger JAMES D."/>
            <person name="Berger JAMES D."/>
        </authorList>
    </citation>
    <scope>NUCLEOTIDE SEQUENCE [LARGE SCALE GENOMIC DNA]</scope>
</reference>
<organism evidence="2 4">
    <name type="scientific">Trichobilharzia regenti</name>
    <name type="common">Nasal bird schistosome</name>
    <dbReference type="NCBI Taxonomy" id="157069"/>
    <lineage>
        <taxon>Eukaryota</taxon>
        <taxon>Metazoa</taxon>
        <taxon>Spiralia</taxon>
        <taxon>Lophotrochozoa</taxon>
        <taxon>Platyhelminthes</taxon>
        <taxon>Trematoda</taxon>
        <taxon>Digenea</taxon>
        <taxon>Strigeidida</taxon>
        <taxon>Schistosomatoidea</taxon>
        <taxon>Schistosomatidae</taxon>
        <taxon>Trichobilharzia</taxon>
    </lineage>
</organism>
<feature type="chain" id="PRO_5044704827" evidence="1">
    <location>
        <begin position="26"/>
        <end position="107"/>
    </location>
</feature>
<dbReference type="WBParaSite" id="TREG1_121470.2">
    <property type="protein sequence ID" value="TREG1_121470.2"/>
    <property type="gene ID" value="TREG1_121470"/>
</dbReference>